<protein>
    <submittedName>
        <fullName evidence="1">Uncharacterized protein</fullName>
    </submittedName>
</protein>
<comment type="caution">
    <text evidence="1">The sequence shown here is derived from an EMBL/GenBank/DDBJ whole genome shotgun (WGS) entry which is preliminary data.</text>
</comment>
<sequence>MEAELIGDVPLRTQLSATAQKHTNNSLSDLVNNGEFQAQVTERAFQIFLHEDLPDYWKLQFDLLVLLKFIFDRVKPRSASVIFPNRPLRYPTRETEAFLKITIIKTLHEGFQLWIEYLVQTGSLHPERSDWQTAFQQTREGNRFNLIQAESNVRDRNTEMPLQELCASQYRRSATEEMTRTIEDAYTDYVLAQGSSNEALKEMISQKARDLLPRYMEPVPLDFAVHNYENLMRTSYDAGTGIGLTNVALQVLKDAKGSSRSGLGSKVNIIVVKGTILQAHIDLLSEASTEIHKTIYKDKKGSKSHRIDSYGICFAGLPETGAGSVWRRLRYRGNSNRGFCNYVELPDGISPLVITGKFVHKMLFGSVSPSTD</sequence>
<gene>
    <name evidence="1" type="ORF">ST47_g9564</name>
</gene>
<evidence type="ECO:0000313" key="2">
    <source>
        <dbReference type="Proteomes" id="UP000076837"/>
    </source>
</evidence>
<dbReference type="Proteomes" id="UP000076837">
    <property type="component" value="Unassembled WGS sequence"/>
</dbReference>
<dbReference type="EMBL" id="JYNV01000296">
    <property type="protein sequence ID" value="KZM19288.1"/>
    <property type="molecule type" value="Genomic_DNA"/>
</dbReference>
<dbReference type="OrthoDB" id="3670100at2759"/>
<keyword evidence="2" id="KW-1185">Reference proteome</keyword>
<dbReference type="AlphaFoldDB" id="A0A162WZY4"/>
<name>A0A162WZY4_DIDRA</name>
<accession>A0A162WZY4</accession>
<evidence type="ECO:0000313" key="1">
    <source>
        <dbReference type="EMBL" id="KZM19288.1"/>
    </source>
</evidence>
<organism evidence="1 2">
    <name type="scientific">Didymella rabiei</name>
    <name type="common">Chickpea ascochyta blight fungus</name>
    <name type="synonym">Mycosphaerella rabiei</name>
    <dbReference type="NCBI Taxonomy" id="5454"/>
    <lineage>
        <taxon>Eukaryota</taxon>
        <taxon>Fungi</taxon>
        <taxon>Dikarya</taxon>
        <taxon>Ascomycota</taxon>
        <taxon>Pezizomycotina</taxon>
        <taxon>Dothideomycetes</taxon>
        <taxon>Pleosporomycetidae</taxon>
        <taxon>Pleosporales</taxon>
        <taxon>Pleosporineae</taxon>
        <taxon>Didymellaceae</taxon>
        <taxon>Ascochyta</taxon>
    </lineage>
</organism>
<proteinExistence type="predicted"/>
<reference evidence="1 2" key="1">
    <citation type="journal article" date="2016" name="Sci. Rep.">
        <title>Draft genome sequencing and secretome analysis of fungal phytopathogen Ascochyta rabiei provides insight into the necrotrophic effector repertoire.</title>
        <authorList>
            <person name="Verma S."/>
            <person name="Gazara R.K."/>
            <person name="Nizam S."/>
            <person name="Parween S."/>
            <person name="Chattopadhyay D."/>
            <person name="Verma P.K."/>
        </authorList>
    </citation>
    <scope>NUCLEOTIDE SEQUENCE [LARGE SCALE GENOMIC DNA]</scope>
    <source>
        <strain evidence="1 2">ArDII</strain>
    </source>
</reference>